<name>A0ABN1K2V0_9BURK</name>
<keyword evidence="4" id="KW-0804">Transcription</keyword>
<accession>A0ABN1K2V0</accession>
<keyword evidence="7" id="KW-1185">Reference proteome</keyword>
<dbReference type="PANTHER" id="PTHR30537">
    <property type="entry name" value="HTH-TYPE TRANSCRIPTIONAL REGULATOR"/>
    <property type="match status" value="1"/>
</dbReference>
<dbReference type="Gene3D" id="1.10.10.10">
    <property type="entry name" value="Winged helix-like DNA-binding domain superfamily/Winged helix DNA-binding domain"/>
    <property type="match status" value="1"/>
</dbReference>
<comment type="similarity">
    <text evidence="1">Belongs to the LysR transcriptional regulatory family.</text>
</comment>
<evidence type="ECO:0000256" key="1">
    <source>
        <dbReference type="ARBA" id="ARBA00009437"/>
    </source>
</evidence>
<organism evidence="6 7">
    <name type="scientific">Ideonella azotifigens</name>
    <dbReference type="NCBI Taxonomy" id="513160"/>
    <lineage>
        <taxon>Bacteria</taxon>
        <taxon>Pseudomonadati</taxon>
        <taxon>Pseudomonadota</taxon>
        <taxon>Betaproteobacteria</taxon>
        <taxon>Burkholderiales</taxon>
        <taxon>Sphaerotilaceae</taxon>
        <taxon>Ideonella</taxon>
    </lineage>
</organism>
<evidence type="ECO:0000313" key="7">
    <source>
        <dbReference type="Proteomes" id="UP001500279"/>
    </source>
</evidence>
<dbReference type="Pfam" id="PF00126">
    <property type="entry name" value="HTH_1"/>
    <property type="match status" value="1"/>
</dbReference>
<dbReference type="PANTHER" id="PTHR30537:SF79">
    <property type="entry name" value="TRANSCRIPTIONAL REGULATOR-RELATED"/>
    <property type="match status" value="1"/>
</dbReference>
<dbReference type="InterPro" id="IPR058163">
    <property type="entry name" value="LysR-type_TF_proteobact-type"/>
</dbReference>
<feature type="domain" description="HTH lysR-type" evidence="5">
    <location>
        <begin position="1"/>
        <end position="35"/>
    </location>
</feature>
<dbReference type="InterPro" id="IPR036390">
    <property type="entry name" value="WH_DNA-bd_sf"/>
</dbReference>
<dbReference type="InterPro" id="IPR005119">
    <property type="entry name" value="LysR_subst-bd"/>
</dbReference>
<dbReference type="InterPro" id="IPR036388">
    <property type="entry name" value="WH-like_DNA-bd_sf"/>
</dbReference>
<dbReference type="SUPFAM" id="SSF53850">
    <property type="entry name" value="Periplasmic binding protein-like II"/>
    <property type="match status" value="1"/>
</dbReference>
<gene>
    <name evidence="6" type="primary">gcvA_1</name>
    <name evidence="6" type="ORF">GCM10009107_28210</name>
</gene>
<evidence type="ECO:0000256" key="2">
    <source>
        <dbReference type="ARBA" id="ARBA00023015"/>
    </source>
</evidence>
<evidence type="ECO:0000259" key="5">
    <source>
        <dbReference type="PROSITE" id="PS50931"/>
    </source>
</evidence>
<dbReference type="Gene3D" id="3.40.190.10">
    <property type="entry name" value="Periplasmic binding protein-like II"/>
    <property type="match status" value="2"/>
</dbReference>
<proteinExistence type="inferred from homology"/>
<dbReference type="Pfam" id="PF03466">
    <property type="entry name" value="LysR_substrate"/>
    <property type="match status" value="1"/>
</dbReference>
<evidence type="ECO:0000313" key="6">
    <source>
        <dbReference type="EMBL" id="GAA0753301.1"/>
    </source>
</evidence>
<dbReference type="SUPFAM" id="SSF46785">
    <property type="entry name" value="Winged helix' DNA-binding domain"/>
    <property type="match status" value="1"/>
</dbReference>
<protein>
    <submittedName>
        <fullName evidence="6">Transcriptional regulator GcvA</fullName>
    </submittedName>
</protein>
<dbReference type="PROSITE" id="PS50931">
    <property type="entry name" value="HTH_LYSR"/>
    <property type="match status" value="1"/>
</dbReference>
<reference evidence="6 7" key="1">
    <citation type="journal article" date="2019" name="Int. J. Syst. Evol. Microbiol.">
        <title>The Global Catalogue of Microorganisms (GCM) 10K type strain sequencing project: providing services to taxonomists for standard genome sequencing and annotation.</title>
        <authorList>
            <consortium name="The Broad Institute Genomics Platform"/>
            <consortium name="The Broad Institute Genome Sequencing Center for Infectious Disease"/>
            <person name="Wu L."/>
            <person name="Ma J."/>
        </authorList>
    </citation>
    <scope>NUCLEOTIDE SEQUENCE [LARGE SCALE GENOMIC DNA]</scope>
    <source>
        <strain evidence="6 7">JCM 15503</strain>
    </source>
</reference>
<sequence>MAISASALSRRIQSLESALGRPLFVRGPGSALALTAAGRQYLQAVHGPLRAIADAGLALQGQTQAPVLRLMASHSLATGWLAPRLGQLGDLLGGCEIELLIGRTPAELLRCGADLGLLAGPLENAHATELATRPLVELTAVPVAAPPLAQAFAGSSEVLVPQVLGSRRLAVREPGDLWPHWARAAGWRGEVAPSASSFATLMLLFEACAAGRGLALGLALHAEHLLREGRLQRLPLPAVALGRHYLMAQPAQLPAARRPHVRRLGDWLEAEAARSAAVFAAS</sequence>
<comment type="caution">
    <text evidence="6">The sequence shown here is derived from an EMBL/GenBank/DDBJ whole genome shotgun (WGS) entry which is preliminary data.</text>
</comment>
<dbReference type="EMBL" id="BAAAEW010000018">
    <property type="protein sequence ID" value="GAA0753301.1"/>
    <property type="molecule type" value="Genomic_DNA"/>
</dbReference>
<keyword evidence="2" id="KW-0805">Transcription regulation</keyword>
<dbReference type="Proteomes" id="UP001500279">
    <property type="component" value="Unassembled WGS sequence"/>
</dbReference>
<evidence type="ECO:0000256" key="4">
    <source>
        <dbReference type="ARBA" id="ARBA00023163"/>
    </source>
</evidence>
<evidence type="ECO:0000256" key="3">
    <source>
        <dbReference type="ARBA" id="ARBA00023125"/>
    </source>
</evidence>
<dbReference type="InterPro" id="IPR000847">
    <property type="entry name" value="LysR_HTH_N"/>
</dbReference>
<keyword evidence="3" id="KW-0238">DNA-binding</keyword>